<keyword evidence="2" id="KW-0479">Metal-binding</keyword>
<evidence type="ECO:0000313" key="5">
    <source>
        <dbReference type="EMBL" id="KAF7828950.1"/>
    </source>
</evidence>
<dbReference type="PROSITE" id="PS50103">
    <property type="entry name" value="ZF_C3H1"/>
    <property type="match status" value="1"/>
</dbReference>
<feature type="domain" description="C3H1-type" evidence="4">
    <location>
        <begin position="467"/>
        <end position="495"/>
    </location>
</feature>
<comment type="caution">
    <text evidence="5">The sequence shown here is derived from an EMBL/GenBank/DDBJ whole genome shotgun (WGS) entry which is preliminary data.</text>
</comment>
<protein>
    <submittedName>
        <fullName evidence="5">Zinc finger CCCH domain-containing protein 6-like</fullName>
    </submittedName>
</protein>
<gene>
    <name evidence="5" type="ORF">G2W53_020114</name>
</gene>
<dbReference type="GO" id="GO:0008270">
    <property type="term" value="F:zinc ion binding"/>
    <property type="evidence" value="ECO:0007669"/>
    <property type="project" value="UniProtKB-KW"/>
</dbReference>
<dbReference type="EMBL" id="JAAIUW010000006">
    <property type="protein sequence ID" value="KAF7828950.1"/>
    <property type="molecule type" value="Genomic_DNA"/>
</dbReference>
<evidence type="ECO:0000259" key="4">
    <source>
        <dbReference type="PROSITE" id="PS50103"/>
    </source>
</evidence>
<dbReference type="OrthoDB" id="1928519at2759"/>
<feature type="zinc finger region" description="C3H1-type" evidence="2">
    <location>
        <begin position="467"/>
        <end position="495"/>
    </location>
</feature>
<evidence type="ECO:0000256" key="2">
    <source>
        <dbReference type="PROSITE-ProRule" id="PRU00723"/>
    </source>
</evidence>
<feature type="compositionally biased region" description="Polar residues" evidence="3">
    <location>
        <begin position="37"/>
        <end position="48"/>
    </location>
</feature>
<dbReference type="Proteomes" id="UP000634136">
    <property type="component" value="Unassembled WGS sequence"/>
</dbReference>
<evidence type="ECO:0000313" key="6">
    <source>
        <dbReference type="Proteomes" id="UP000634136"/>
    </source>
</evidence>
<feature type="compositionally biased region" description="Polar residues" evidence="3">
    <location>
        <begin position="187"/>
        <end position="199"/>
    </location>
</feature>
<evidence type="ECO:0000256" key="3">
    <source>
        <dbReference type="SAM" id="MobiDB-lite"/>
    </source>
</evidence>
<reference evidence="5" key="1">
    <citation type="submission" date="2020-09" db="EMBL/GenBank/DDBJ databases">
        <title>Genome-Enabled Discovery of Anthraquinone Biosynthesis in Senna tora.</title>
        <authorList>
            <person name="Kang S.-H."/>
            <person name="Pandey R.P."/>
            <person name="Lee C.-M."/>
            <person name="Sim J.-S."/>
            <person name="Jeong J.-T."/>
            <person name="Choi B.-S."/>
            <person name="Jung M."/>
            <person name="Ginzburg D."/>
            <person name="Zhao K."/>
            <person name="Won S.Y."/>
            <person name="Oh T.-J."/>
            <person name="Yu Y."/>
            <person name="Kim N.-H."/>
            <person name="Lee O.R."/>
            <person name="Lee T.-H."/>
            <person name="Bashyal P."/>
            <person name="Kim T.-S."/>
            <person name="Lee W.-H."/>
            <person name="Kawkins C."/>
            <person name="Kim C.-K."/>
            <person name="Kim J.S."/>
            <person name="Ahn B.O."/>
            <person name="Rhee S.Y."/>
            <person name="Sohng J.K."/>
        </authorList>
    </citation>
    <scope>NUCLEOTIDE SEQUENCE</scope>
    <source>
        <tissue evidence="5">Leaf</tissue>
    </source>
</reference>
<keyword evidence="2" id="KW-0862">Zinc</keyword>
<proteinExistence type="predicted"/>
<keyword evidence="1" id="KW-0238">DNA-binding</keyword>
<keyword evidence="6" id="KW-1185">Reference proteome</keyword>
<dbReference type="PANTHER" id="PTHR33400">
    <property type="entry name" value="ZINC FINGER CCCH DOMAIN-CONTAINING PROTEIN 6-RELATED"/>
    <property type="match status" value="1"/>
</dbReference>
<sequence length="528" mass="57546">MTFDLNLRAFNKELVKLFLSEDCPSKVGQKSQDHLQAKTSSILPSSTNETYDLPPGFEGNHFLNQSKCELSHISQIKWKAPPLFVLRYNWQVAAGEESREKEDQKLREMRVLEAVYPRPSAIPPSPSVSLDVEEEDYDDNLTPVIPILPIEEEELMDSNPRLPTQSQTDTFAAVQPQSLHQYVPATNAPSSSQSFTPPTHASPGPSGMDADLAAASAVVTAIMKNNEQGSMIDMDLLVRILNDPLMIEKLIKDQNRTAATTVSVSSSNAVGILADSGLKPQTSSVPLLHTLDKTSSTSSFPLSGPMPGKLGTPSVPLPSHTTPDMHKPVNKTNHHVSNGVAPSLSAQPPQQDSIVASGVKRTASMASIASSEPSTVPLPSTGVNLLCVPNQVRPPATMAYHPSTGSAFSGMESHPVKDLSYYKSLIRQHGADGNDKQETQDSQIGIRQSNYKDLKPVHNIKPGEVNFKIQKPCFYFNTPRGCRNGSTCPYQHDMSTQWGSVNILGAQNAKRVKLGPEIKVRQREREGF</sequence>
<dbReference type="AlphaFoldDB" id="A0A834WML2"/>
<dbReference type="GO" id="GO:0003677">
    <property type="term" value="F:DNA binding"/>
    <property type="evidence" value="ECO:0007669"/>
    <property type="project" value="UniProtKB-KW"/>
</dbReference>
<feature type="region of interest" description="Disordered" evidence="3">
    <location>
        <begin position="293"/>
        <end position="323"/>
    </location>
</feature>
<name>A0A834WML2_9FABA</name>
<keyword evidence="2" id="KW-0863">Zinc-finger</keyword>
<dbReference type="InterPro" id="IPR000571">
    <property type="entry name" value="Znf_CCCH"/>
</dbReference>
<accession>A0A834WML2</accession>
<evidence type="ECO:0000256" key="1">
    <source>
        <dbReference type="ARBA" id="ARBA00023125"/>
    </source>
</evidence>
<feature type="region of interest" description="Disordered" evidence="3">
    <location>
        <begin position="29"/>
        <end position="48"/>
    </location>
</feature>
<feature type="region of interest" description="Disordered" evidence="3">
    <location>
        <begin position="184"/>
        <end position="209"/>
    </location>
</feature>
<dbReference type="PANTHER" id="PTHR33400:SF9">
    <property type="entry name" value="C3H1-TYPE DOMAIN-CONTAINING PROTEIN"/>
    <property type="match status" value="1"/>
</dbReference>
<organism evidence="5 6">
    <name type="scientific">Senna tora</name>
    <dbReference type="NCBI Taxonomy" id="362788"/>
    <lineage>
        <taxon>Eukaryota</taxon>
        <taxon>Viridiplantae</taxon>
        <taxon>Streptophyta</taxon>
        <taxon>Embryophyta</taxon>
        <taxon>Tracheophyta</taxon>
        <taxon>Spermatophyta</taxon>
        <taxon>Magnoliopsida</taxon>
        <taxon>eudicotyledons</taxon>
        <taxon>Gunneridae</taxon>
        <taxon>Pentapetalae</taxon>
        <taxon>rosids</taxon>
        <taxon>fabids</taxon>
        <taxon>Fabales</taxon>
        <taxon>Fabaceae</taxon>
        <taxon>Caesalpinioideae</taxon>
        <taxon>Cassia clade</taxon>
        <taxon>Senna</taxon>
    </lineage>
</organism>